<feature type="non-terminal residue" evidence="1">
    <location>
        <position position="148"/>
    </location>
</feature>
<dbReference type="AlphaFoldDB" id="A0AAQ4FPZ8"/>
<keyword evidence="2" id="KW-1185">Reference proteome</keyword>
<organism evidence="1 2">
    <name type="scientific">Amblyomma americanum</name>
    <name type="common">Lone star tick</name>
    <dbReference type="NCBI Taxonomy" id="6943"/>
    <lineage>
        <taxon>Eukaryota</taxon>
        <taxon>Metazoa</taxon>
        <taxon>Ecdysozoa</taxon>
        <taxon>Arthropoda</taxon>
        <taxon>Chelicerata</taxon>
        <taxon>Arachnida</taxon>
        <taxon>Acari</taxon>
        <taxon>Parasitiformes</taxon>
        <taxon>Ixodida</taxon>
        <taxon>Ixodoidea</taxon>
        <taxon>Ixodidae</taxon>
        <taxon>Amblyomminae</taxon>
        <taxon>Amblyomma</taxon>
    </lineage>
</organism>
<gene>
    <name evidence="1" type="ORF">V5799_021650</name>
</gene>
<accession>A0AAQ4FPZ8</accession>
<reference evidence="1 2" key="1">
    <citation type="journal article" date="2023" name="Arcadia Sci">
        <title>De novo assembly of a long-read Amblyomma americanum tick genome.</title>
        <authorList>
            <person name="Chou S."/>
            <person name="Poskanzer K.E."/>
            <person name="Rollins M."/>
            <person name="Thuy-Boun P.S."/>
        </authorList>
    </citation>
    <scope>NUCLEOTIDE SEQUENCE [LARGE SCALE GENOMIC DNA]</scope>
    <source>
        <strain evidence="1">F_SG_1</strain>
        <tissue evidence="1">Salivary glands</tissue>
    </source>
</reference>
<dbReference type="Proteomes" id="UP001321473">
    <property type="component" value="Unassembled WGS sequence"/>
</dbReference>
<comment type="caution">
    <text evidence="1">The sequence shown here is derived from an EMBL/GenBank/DDBJ whole genome shotgun (WGS) entry which is preliminary data.</text>
</comment>
<sequence>MSVEVVNSTAAVVTWRALEPAKLLSGDGNDRLIMSAEYHGLKTASSTYNIIIGTLKPWTYYMASLQDCSAKHCIEVGNRTFLTPPDHPSWGPVLEVHPRNFTAVLQLKNIGVKGFEVKGRCGEDWEIRYEKSMHQQGALDNDQYIQVQ</sequence>
<evidence type="ECO:0000313" key="1">
    <source>
        <dbReference type="EMBL" id="KAK8788572.1"/>
    </source>
</evidence>
<dbReference type="EMBL" id="JARKHS020000621">
    <property type="protein sequence ID" value="KAK8788572.1"/>
    <property type="molecule type" value="Genomic_DNA"/>
</dbReference>
<evidence type="ECO:0000313" key="2">
    <source>
        <dbReference type="Proteomes" id="UP001321473"/>
    </source>
</evidence>
<name>A0AAQ4FPZ8_AMBAM</name>
<protein>
    <submittedName>
        <fullName evidence="1">Uncharacterized protein</fullName>
    </submittedName>
</protein>
<proteinExistence type="predicted"/>